<accession>A0AAV2P7F3</accession>
<evidence type="ECO:0000256" key="2">
    <source>
        <dbReference type="SAM" id="MobiDB-lite"/>
    </source>
</evidence>
<dbReference type="Proteomes" id="UP001497644">
    <property type="component" value="Chromosome 7"/>
</dbReference>
<protein>
    <recommendedName>
        <fullName evidence="3">CCHC-type domain-containing protein</fullName>
    </recommendedName>
</protein>
<dbReference type="EMBL" id="OZ034830">
    <property type="protein sequence ID" value="CAL1687535.1"/>
    <property type="molecule type" value="Genomic_DNA"/>
</dbReference>
<keyword evidence="1" id="KW-0479">Metal-binding</keyword>
<keyword evidence="1" id="KW-0862">Zinc</keyword>
<keyword evidence="5" id="KW-1185">Reference proteome</keyword>
<dbReference type="Pfam" id="PF00098">
    <property type="entry name" value="zf-CCHC"/>
    <property type="match status" value="1"/>
</dbReference>
<dbReference type="SUPFAM" id="SSF57756">
    <property type="entry name" value="Retrovirus zinc finger-like domains"/>
    <property type="match status" value="1"/>
</dbReference>
<evidence type="ECO:0000259" key="3">
    <source>
        <dbReference type="PROSITE" id="PS50158"/>
    </source>
</evidence>
<feature type="domain" description="CCHC-type" evidence="3">
    <location>
        <begin position="291"/>
        <end position="306"/>
    </location>
</feature>
<proteinExistence type="predicted"/>
<reference evidence="4" key="1">
    <citation type="submission" date="2024-04" db="EMBL/GenBank/DDBJ databases">
        <authorList>
            <consortium name="Molecular Ecology Group"/>
        </authorList>
    </citation>
    <scope>NUCLEOTIDE SEQUENCE</scope>
</reference>
<feature type="compositionally biased region" description="Polar residues" evidence="2">
    <location>
        <begin position="58"/>
        <end position="69"/>
    </location>
</feature>
<dbReference type="PROSITE" id="PS50158">
    <property type="entry name" value="ZF_CCHC"/>
    <property type="match status" value="1"/>
</dbReference>
<evidence type="ECO:0000313" key="5">
    <source>
        <dbReference type="Proteomes" id="UP001497644"/>
    </source>
</evidence>
<evidence type="ECO:0000313" key="4">
    <source>
        <dbReference type="EMBL" id="CAL1687535.1"/>
    </source>
</evidence>
<sequence>MDCEIETDSGDRVKEGSDLSRKELFEIIWEKKKNNNRPKLKTKVLKRPHGESLGERSAASSATNGTTDPRGNERVPPPKKNKKNNISVRSKKETDISQNMQPLGNRGDLEGESKIEELSLLYTTKNRPPFTVFFKYEGNLIGGENKSLPILEASRRLVKAKIAFKSIDSHARNTWKVTFDNVYQANDSIRNREVKNNGFVAFIPRFRVLRKGVIRGVLEDVSEEEILSTLKEDNPDITVNKVFRLKRKNRATKEWVNSRSICFEISGQTLPMSVKMWRAMVQVSIYIPQVRRCFRCGQIGHISKNCTAPQRCLTCGEEHPIEKNKRCDKTSKCINCSGDHDTLHRDCPRFIQSAKINKIMAE</sequence>
<name>A0AAV2P7F3_9HYME</name>
<feature type="compositionally biased region" description="Basic residues" evidence="2">
    <location>
        <begin position="34"/>
        <end position="47"/>
    </location>
</feature>
<dbReference type="InterPro" id="IPR001878">
    <property type="entry name" value="Znf_CCHC"/>
</dbReference>
<gene>
    <name evidence="4" type="ORF">LPLAT_LOCUS12725</name>
</gene>
<dbReference type="GO" id="GO:0008270">
    <property type="term" value="F:zinc ion binding"/>
    <property type="evidence" value="ECO:0007669"/>
    <property type="project" value="UniProtKB-KW"/>
</dbReference>
<dbReference type="SMART" id="SM00343">
    <property type="entry name" value="ZnF_C2HC"/>
    <property type="match status" value="1"/>
</dbReference>
<feature type="region of interest" description="Disordered" evidence="2">
    <location>
        <begin position="30"/>
        <end position="109"/>
    </location>
</feature>
<dbReference type="GO" id="GO:0003676">
    <property type="term" value="F:nucleic acid binding"/>
    <property type="evidence" value="ECO:0007669"/>
    <property type="project" value="InterPro"/>
</dbReference>
<keyword evidence="1" id="KW-0863">Zinc-finger</keyword>
<dbReference type="AlphaFoldDB" id="A0AAV2P7F3"/>
<evidence type="ECO:0000256" key="1">
    <source>
        <dbReference type="PROSITE-ProRule" id="PRU00047"/>
    </source>
</evidence>
<dbReference type="InterPro" id="IPR036875">
    <property type="entry name" value="Znf_CCHC_sf"/>
</dbReference>
<organism evidence="4 5">
    <name type="scientific">Lasius platythorax</name>
    <dbReference type="NCBI Taxonomy" id="488582"/>
    <lineage>
        <taxon>Eukaryota</taxon>
        <taxon>Metazoa</taxon>
        <taxon>Ecdysozoa</taxon>
        <taxon>Arthropoda</taxon>
        <taxon>Hexapoda</taxon>
        <taxon>Insecta</taxon>
        <taxon>Pterygota</taxon>
        <taxon>Neoptera</taxon>
        <taxon>Endopterygota</taxon>
        <taxon>Hymenoptera</taxon>
        <taxon>Apocrita</taxon>
        <taxon>Aculeata</taxon>
        <taxon>Formicoidea</taxon>
        <taxon>Formicidae</taxon>
        <taxon>Formicinae</taxon>
        <taxon>Lasius</taxon>
        <taxon>Lasius</taxon>
    </lineage>
</organism>